<dbReference type="EMBL" id="SRHY01000006">
    <property type="protein sequence ID" value="TFJ93392.1"/>
    <property type="molecule type" value="Genomic_DNA"/>
</dbReference>
<comment type="caution">
    <text evidence="1">The sequence shown here is derived from an EMBL/GenBank/DDBJ whole genome shotgun (WGS) entry which is preliminary data.</text>
</comment>
<accession>A0A4Y9ADJ1</accession>
<reference evidence="1 2" key="1">
    <citation type="submission" date="2019-03" db="EMBL/GenBank/DDBJ databases">
        <title>Genome sequence of Lentibacillus salicampi ATCC BAA-719.</title>
        <authorList>
            <person name="Maclea K.S."/>
            <person name="Simoes Junior M."/>
        </authorList>
    </citation>
    <scope>NUCLEOTIDE SEQUENCE [LARGE SCALE GENOMIC DNA]</scope>
    <source>
        <strain evidence="1 2">ATCC BAA-719</strain>
    </source>
</reference>
<dbReference type="SUPFAM" id="SSF50814">
    <property type="entry name" value="Lipocalins"/>
    <property type="match status" value="1"/>
</dbReference>
<gene>
    <name evidence="1" type="ORF">E4U82_06910</name>
</gene>
<dbReference type="InterPro" id="IPR015231">
    <property type="entry name" value="DUF1934"/>
</dbReference>
<dbReference type="Proteomes" id="UP000298484">
    <property type="component" value="Unassembled WGS sequence"/>
</dbReference>
<name>A0A4Y9ADJ1_9BACI</name>
<dbReference type="Gene3D" id="2.40.128.20">
    <property type="match status" value="1"/>
</dbReference>
<dbReference type="AlphaFoldDB" id="A0A4Y9ADJ1"/>
<dbReference type="RefSeq" id="WP_135109472.1">
    <property type="nucleotide sequence ID" value="NZ_SRHY01000006.1"/>
</dbReference>
<keyword evidence="2" id="KW-1185">Reference proteome</keyword>
<evidence type="ECO:0000313" key="2">
    <source>
        <dbReference type="Proteomes" id="UP000298484"/>
    </source>
</evidence>
<sequence>MEGNSKQVALELKTVIDDNGLKENHTVKETGHLYQKANMDVLTYHETTEDGSVISNMMTIHTGKVSVKRTGAVRMQQTFREQKISENVFQHPHGNIHMETFTEAINYKKLTEEQHGSLRIDYTVRLNGQDERSHQLTLMIRPKEDFQ</sequence>
<dbReference type="Pfam" id="PF09148">
    <property type="entry name" value="DUF1934"/>
    <property type="match status" value="1"/>
</dbReference>
<dbReference type="InterPro" id="IPR012674">
    <property type="entry name" value="Calycin"/>
</dbReference>
<dbReference type="OrthoDB" id="2352933at2"/>
<proteinExistence type="predicted"/>
<evidence type="ECO:0000313" key="1">
    <source>
        <dbReference type="EMBL" id="TFJ93392.1"/>
    </source>
</evidence>
<protein>
    <submittedName>
        <fullName evidence="1">DUF1934 domain-containing protein</fullName>
    </submittedName>
</protein>
<organism evidence="1 2">
    <name type="scientific">Lentibacillus salicampi</name>
    <dbReference type="NCBI Taxonomy" id="175306"/>
    <lineage>
        <taxon>Bacteria</taxon>
        <taxon>Bacillati</taxon>
        <taxon>Bacillota</taxon>
        <taxon>Bacilli</taxon>
        <taxon>Bacillales</taxon>
        <taxon>Bacillaceae</taxon>
        <taxon>Lentibacillus</taxon>
    </lineage>
</organism>